<dbReference type="EC" id="3.2.1.39" evidence="3"/>
<keyword evidence="4 7" id="KW-0378">Hydrolase</keyword>
<reference evidence="8" key="1">
    <citation type="submission" date="2013-09" db="EMBL/GenBank/DDBJ databases">
        <title>Corchorus olitorius genome sequencing.</title>
        <authorList>
            <person name="Alam M."/>
            <person name="Haque M.S."/>
            <person name="Islam M.S."/>
            <person name="Emdad E.M."/>
            <person name="Islam M.M."/>
            <person name="Ahmed B."/>
            <person name="Halim A."/>
            <person name="Hossen Q.M.M."/>
            <person name="Hossain M.Z."/>
            <person name="Ahmed R."/>
            <person name="Khan M.M."/>
            <person name="Islam R."/>
            <person name="Rashid M.M."/>
            <person name="Khan S.A."/>
            <person name="Rahman M.S."/>
            <person name="Alam M."/>
            <person name="Yahiya A.S."/>
            <person name="Khan M.S."/>
            <person name="Azam M.S."/>
            <person name="Haque T."/>
            <person name="Lashkar M.Z.H."/>
            <person name="Akhand A.I."/>
            <person name="Morshed G."/>
            <person name="Roy S."/>
            <person name="Uddin K.S."/>
            <person name="Rabeya T."/>
            <person name="Hossain A.S."/>
            <person name="Chowdhury A."/>
            <person name="Snigdha A.R."/>
            <person name="Mortoza M.S."/>
            <person name="Matin S.A."/>
            <person name="Hoque S.M.E."/>
            <person name="Islam M.K."/>
            <person name="Roy D.K."/>
            <person name="Haider R."/>
            <person name="Moosa M.M."/>
            <person name="Elias S.M."/>
            <person name="Hasan A.M."/>
            <person name="Jahan S."/>
            <person name="Shafiuddin M."/>
            <person name="Mahmood N."/>
            <person name="Shommy N.S."/>
        </authorList>
    </citation>
    <scope>NUCLEOTIDE SEQUENCE [LARGE SCALE GENOMIC DNA]</scope>
    <source>
        <strain evidence="8">cv. O-4</strain>
    </source>
</reference>
<evidence type="ECO:0000256" key="6">
    <source>
        <dbReference type="RuleBase" id="RU004335"/>
    </source>
</evidence>
<organism evidence="7 8">
    <name type="scientific">Corchorus olitorius</name>
    <dbReference type="NCBI Taxonomy" id="93759"/>
    <lineage>
        <taxon>Eukaryota</taxon>
        <taxon>Viridiplantae</taxon>
        <taxon>Streptophyta</taxon>
        <taxon>Embryophyta</taxon>
        <taxon>Tracheophyta</taxon>
        <taxon>Spermatophyta</taxon>
        <taxon>Magnoliopsida</taxon>
        <taxon>eudicotyledons</taxon>
        <taxon>Gunneridae</taxon>
        <taxon>Pentapetalae</taxon>
        <taxon>rosids</taxon>
        <taxon>malvids</taxon>
        <taxon>Malvales</taxon>
        <taxon>Malvaceae</taxon>
        <taxon>Grewioideae</taxon>
        <taxon>Apeibeae</taxon>
        <taxon>Corchorus</taxon>
    </lineage>
</organism>
<dbReference type="AlphaFoldDB" id="A0A1R3IU32"/>
<accession>A0A1R3IU32</accession>
<dbReference type="InterPro" id="IPR044965">
    <property type="entry name" value="Glyco_hydro_17_plant"/>
</dbReference>
<dbReference type="PANTHER" id="PTHR32227">
    <property type="entry name" value="GLUCAN ENDO-1,3-BETA-GLUCOSIDASE BG1-RELATED-RELATED"/>
    <property type="match status" value="1"/>
</dbReference>
<dbReference type="Proteomes" id="UP000187203">
    <property type="component" value="Unassembled WGS sequence"/>
</dbReference>
<dbReference type="STRING" id="93759.A0A1R3IU32"/>
<dbReference type="EMBL" id="AWUE01017628">
    <property type="protein sequence ID" value="OMO86083.1"/>
    <property type="molecule type" value="Genomic_DNA"/>
</dbReference>
<dbReference type="InterPro" id="IPR017853">
    <property type="entry name" value="GH"/>
</dbReference>
<dbReference type="GO" id="GO:0042973">
    <property type="term" value="F:glucan endo-1,3-beta-D-glucosidase activity"/>
    <property type="evidence" value="ECO:0007669"/>
    <property type="project" value="UniProtKB-EC"/>
</dbReference>
<dbReference type="Pfam" id="PF00332">
    <property type="entry name" value="Glyco_hydro_17"/>
    <property type="match status" value="1"/>
</dbReference>
<comment type="caution">
    <text evidence="7">The sequence shown here is derived from an EMBL/GenBank/DDBJ whole genome shotgun (WGS) entry which is preliminary data.</text>
</comment>
<dbReference type="GO" id="GO:0005975">
    <property type="term" value="P:carbohydrate metabolic process"/>
    <property type="evidence" value="ECO:0007669"/>
    <property type="project" value="InterPro"/>
</dbReference>
<comment type="similarity">
    <text evidence="2 6">Belongs to the glycosyl hydrolase 17 family.</text>
</comment>
<evidence type="ECO:0000256" key="5">
    <source>
        <dbReference type="ARBA" id="ARBA00023295"/>
    </source>
</evidence>
<dbReference type="Gene3D" id="3.20.20.80">
    <property type="entry name" value="Glycosidases"/>
    <property type="match status" value="1"/>
</dbReference>
<evidence type="ECO:0000256" key="1">
    <source>
        <dbReference type="ARBA" id="ARBA00000382"/>
    </source>
</evidence>
<keyword evidence="8" id="KW-1185">Reference proteome</keyword>
<evidence type="ECO:0000256" key="2">
    <source>
        <dbReference type="ARBA" id="ARBA00008773"/>
    </source>
</evidence>
<evidence type="ECO:0000256" key="3">
    <source>
        <dbReference type="ARBA" id="ARBA00012780"/>
    </source>
</evidence>
<dbReference type="SUPFAM" id="SSF51445">
    <property type="entry name" value="(Trans)glycosidases"/>
    <property type="match status" value="1"/>
</dbReference>
<keyword evidence="5" id="KW-0326">Glycosidase</keyword>
<gene>
    <name evidence="7" type="ORF">COLO4_21318</name>
</gene>
<protein>
    <recommendedName>
        <fullName evidence="3">glucan endo-1,3-beta-D-glucosidase</fullName>
        <ecNumber evidence="3">3.2.1.39</ecNumber>
    </recommendedName>
</protein>
<name>A0A1R3IU32_9ROSI</name>
<evidence type="ECO:0000313" key="8">
    <source>
        <dbReference type="Proteomes" id="UP000187203"/>
    </source>
</evidence>
<evidence type="ECO:0000313" key="7">
    <source>
        <dbReference type="EMBL" id="OMO86083.1"/>
    </source>
</evidence>
<sequence length="133" mass="14825">MLDAVYATLEKAGGGSLEIVVSETGWRSAGGSKRGATNINNARTYNQNLINHLKGGTPRRPGKPLETYIFAMFDENSKPGEEIERHWGLFSPNGQPKYPINFNKTRLWKNLLGKGISYCIRSTRIKSMELVPV</sequence>
<evidence type="ECO:0000256" key="4">
    <source>
        <dbReference type="ARBA" id="ARBA00022801"/>
    </source>
</evidence>
<dbReference type="OrthoDB" id="941679at2759"/>
<dbReference type="InterPro" id="IPR000490">
    <property type="entry name" value="Glyco_hydro_17"/>
</dbReference>
<proteinExistence type="inferred from homology"/>
<comment type="catalytic activity">
    <reaction evidence="1">
        <text>Hydrolysis of (1-&gt;3)-beta-D-glucosidic linkages in (1-&gt;3)-beta-D-glucans.</text>
        <dbReference type="EC" id="3.2.1.39"/>
    </reaction>
</comment>